<organism evidence="2 3">
    <name type="scientific">Colletotrichum destructivum</name>
    <dbReference type="NCBI Taxonomy" id="34406"/>
    <lineage>
        <taxon>Eukaryota</taxon>
        <taxon>Fungi</taxon>
        <taxon>Dikarya</taxon>
        <taxon>Ascomycota</taxon>
        <taxon>Pezizomycotina</taxon>
        <taxon>Sordariomycetes</taxon>
        <taxon>Hypocreomycetidae</taxon>
        <taxon>Glomerellales</taxon>
        <taxon>Glomerellaceae</taxon>
        <taxon>Colletotrichum</taxon>
        <taxon>Colletotrichum destructivum species complex</taxon>
    </lineage>
</organism>
<accession>A0AAX4HZA1</accession>
<feature type="region of interest" description="Disordered" evidence="1">
    <location>
        <begin position="447"/>
        <end position="566"/>
    </location>
</feature>
<dbReference type="KEGG" id="cdet:87937952"/>
<feature type="compositionally biased region" description="Polar residues" evidence="1">
    <location>
        <begin position="499"/>
        <end position="513"/>
    </location>
</feature>
<feature type="region of interest" description="Disordered" evidence="1">
    <location>
        <begin position="260"/>
        <end position="311"/>
    </location>
</feature>
<dbReference type="EMBL" id="CP137305">
    <property type="protein sequence ID" value="WQF76435.1"/>
    <property type="molecule type" value="Genomic_DNA"/>
</dbReference>
<name>A0AAX4HZA1_9PEZI</name>
<feature type="region of interest" description="Disordered" evidence="1">
    <location>
        <begin position="385"/>
        <end position="430"/>
    </location>
</feature>
<evidence type="ECO:0000256" key="1">
    <source>
        <dbReference type="SAM" id="MobiDB-lite"/>
    </source>
</evidence>
<feature type="compositionally biased region" description="Polar residues" evidence="1">
    <location>
        <begin position="458"/>
        <end position="467"/>
    </location>
</feature>
<dbReference type="RefSeq" id="XP_062773659.1">
    <property type="nucleotide sequence ID" value="XM_062917608.1"/>
</dbReference>
<feature type="region of interest" description="Disordered" evidence="1">
    <location>
        <begin position="610"/>
        <end position="636"/>
    </location>
</feature>
<feature type="compositionally biased region" description="Pro residues" evidence="1">
    <location>
        <begin position="544"/>
        <end position="555"/>
    </location>
</feature>
<reference evidence="3" key="1">
    <citation type="journal article" date="2023" name="bioRxiv">
        <title>Complete genome of the Medicago anthracnose fungus, Colletotrichum destructivum, reveals a mini-chromosome-like region within a core chromosome.</title>
        <authorList>
            <person name="Lapalu N."/>
            <person name="Simon A."/>
            <person name="Lu A."/>
            <person name="Plaumann P.-L."/>
            <person name="Amselem J."/>
            <person name="Pigne S."/>
            <person name="Auger A."/>
            <person name="Koch C."/>
            <person name="Dallery J.-F."/>
            <person name="O'Connell R.J."/>
        </authorList>
    </citation>
    <scope>NUCLEOTIDE SEQUENCE [LARGE SCALE GENOMIC DNA]</scope>
    <source>
        <strain evidence="3">CBS 520.97</strain>
    </source>
</reference>
<feature type="compositionally biased region" description="Basic and acidic residues" evidence="1">
    <location>
        <begin position="557"/>
        <end position="566"/>
    </location>
</feature>
<dbReference type="GeneID" id="87937952"/>
<protein>
    <submittedName>
        <fullName evidence="2">Uncharacterized protein</fullName>
    </submittedName>
</protein>
<feature type="compositionally biased region" description="Low complexity" evidence="1">
    <location>
        <begin position="398"/>
        <end position="409"/>
    </location>
</feature>
<gene>
    <name evidence="2" type="ORF">CDEST_01449</name>
</gene>
<feature type="compositionally biased region" description="Basic residues" evidence="1">
    <location>
        <begin position="260"/>
        <end position="273"/>
    </location>
</feature>
<dbReference type="AlphaFoldDB" id="A0AAX4HZA1"/>
<feature type="compositionally biased region" description="Polar residues" evidence="1">
    <location>
        <begin position="297"/>
        <end position="309"/>
    </location>
</feature>
<evidence type="ECO:0000313" key="2">
    <source>
        <dbReference type="EMBL" id="WQF76435.1"/>
    </source>
</evidence>
<dbReference type="Proteomes" id="UP001322277">
    <property type="component" value="Chromosome 1"/>
</dbReference>
<proteinExistence type="predicted"/>
<keyword evidence="3" id="KW-1185">Reference proteome</keyword>
<sequence>MWTRPSRVAPPPAGKPNQFQCIHDLSDVTVRKLTRYLYLSQRHSTAHPPDYWLQGQEQSLHDLPSDCLRPRVDNLNVVNLVKRGLMSISEKHQLPFTPKAAVLCLSHRGLNSWTIHALFALVTKEVTKETERLRRDRGGRNLEYSAPIQEFLHRLDAIQALWMDPPTFEMVFGRLPGGLEKVASQCEACILAAIGSRESFLGDLRANLIARTETERPVLQRVVESWLAYFPMETQQSINQGSSFLAEEIRAVRREIVAARQKRRDAKRQRRERRTPNLSSRSSQAVSVQSSHQLSATGRQPESSQQSLVSKGEDLAADVDDGNQPWEDAVGGFYERLAVQNGNGHAFDRKSVHPAFSELNTQADPFRSRAFETGLEVERSEQDAIWEDAVSNSGSLTSSSREPVMPSSSTRQEQQPSNATLPPSMLQDEQRVSNRFRNVATSSVFLNNEPAQAVPSRSEASPTTQLYTRHRNVAPSSIYTNTDPARPHPPRTDVAASAARSQLGLSGSVNNSDPARRSRPDAAVSNPSSRPQDNRPVIQDHPTTDPPRWPGPSPHNDPNRRAVDDERLMRMGQQGEIVERMGFMEYYENKRKPKPIPPSGRRMHYGAQSTSASLQPRPFISRTPSAPPPVPGSVRNPTLDEVHHMAAARGSVALSDVSTLWPHDSITSVGMPK</sequence>
<feature type="compositionally biased region" description="Polar residues" evidence="1">
    <location>
        <begin position="474"/>
        <end position="483"/>
    </location>
</feature>
<feature type="compositionally biased region" description="Polar residues" evidence="1">
    <location>
        <begin position="410"/>
        <end position="421"/>
    </location>
</feature>
<feature type="compositionally biased region" description="Low complexity" evidence="1">
    <location>
        <begin position="278"/>
        <end position="296"/>
    </location>
</feature>
<evidence type="ECO:0000313" key="3">
    <source>
        <dbReference type="Proteomes" id="UP001322277"/>
    </source>
</evidence>